<dbReference type="EMBL" id="GG738845">
    <property type="protein sequence ID" value="EFC50885.1"/>
    <property type="molecule type" value="Genomic_DNA"/>
</dbReference>
<dbReference type="CDD" id="cd18186">
    <property type="entry name" value="BTB_POZ_ZBTB_KLHL-like"/>
    <property type="match status" value="1"/>
</dbReference>
<dbReference type="OrthoDB" id="10676156at2759"/>
<evidence type="ECO:0000256" key="1">
    <source>
        <dbReference type="SAM" id="Phobius"/>
    </source>
</evidence>
<dbReference type="GeneID" id="8863708"/>
<keyword evidence="4" id="KW-1185">Reference proteome</keyword>
<keyword evidence="1" id="KW-0812">Transmembrane</keyword>
<dbReference type="KEGG" id="ngr:NAEGRDRAFT_56571"/>
<gene>
    <name evidence="3" type="ORF">NAEGRDRAFT_56571</name>
</gene>
<proteinExistence type="predicted"/>
<dbReference type="eggNOG" id="ENOG502R472">
    <property type="taxonomic scope" value="Eukaryota"/>
</dbReference>
<protein>
    <submittedName>
        <fullName evidence="3">Membrane-attack complex/perforin domain-containing protein</fullName>
    </submittedName>
</protein>
<feature type="transmembrane region" description="Helical" evidence="1">
    <location>
        <begin position="12"/>
        <end position="29"/>
    </location>
</feature>
<feature type="domain" description="MACPF" evidence="2">
    <location>
        <begin position="176"/>
        <end position="323"/>
    </location>
</feature>
<evidence type="ECO:0000313" key="4">
    <source>
        <dbReference type="Proteomes" id="UP000006671"/>
    </source>
</evidence>
<evidence type="ECO:0000313" key="3">
    <source>
        <dbReference type="EMBL" id="EFC50885.1"/>
    </source>
</evidence>
<name>D2UX93_NAEGR</name>
<dbReference type="AlphaFoldDB" id="D2UX93"/>
<dbReference type="Gene3D" id="3.30.710.10">
    <property type="entry name" value="Potassium Channel Kv1.1, Chain A"/>
    <property type="match status" value="1"/>
</dbReference>
<dbReference type="VEuPathDB" id="AmoebaDB:NAEGRDRAFT_56571"/>
<dbReference type="InterPro" id="IPR020864">
    <property type="entry name" value="MACPF"/>
</dbReference>
<keyword evidence="1" id="KW-1133">Transmembrane helix</keyword>
<accession>D2UX93</accession>
<reference evidence="3 4" key="1">
    <citation type="journal article" date="2010" name="Cell">
        <title>The genome of Naegleria gruberi illuminates early eukaryotic versatility.</title>
        <authorList>
            <person name="Fritz-Laylin L.K."/>
            <person name="Prochnik S.E."/>
            <person name="Ginger M.L."/>
            <person name="Dacks J.B."/>
            <person name="Carpenter M.L."/>
            <person name="Field M.C."/>
            <person name="Kuo A."/>
            <person name="Paredez A."/>
            <person name="Chapman J."/>
            <person name="Pham J."/>
            <person name="Shu S."/>
            <person name="Neupane R."/>
            <person name="Cipriano M."/>
            <person name="Mancuso J."/>
            <person name="Tu H."/>
            <person name="Salamov A."/>
            <person name="Lindquist E."/>
            <person name="Shapiro H."/>
            <person name="Lucas S."/>
            <person name="Grigoriev I.V."/>
            <person name="Cande W.Z."/>
            <person name="Fulton C."/>
            <person name="Rokhsar D.S."/>
            <person name="Dawson S.C."/>
        </authorList>
    </citation>
    <scope>NUCLEOTIDE SEQUENCE [LARGE SCALE GENOMIC DNA]</scope>
    <source>
        <strain evidence="3 4">NEG-M</strain>
    </source>
</reference>
<evidence type="ECO:0000259" key="2">
    <source>
        <dbReference type="Pfam" id="PF01823"/>
    </source>
</evidence>
<dbReference type="Pfam" id="PF01823">
    <property type="entry name" value="MACPF"/>
    <property type="match status" value="1"/>
</dbReference>
<keyword evidence="1" id="KW-0472">Membrane</keyword>
<dbReference type="InterPro" id="IPR011333">
    <property type="entry name" value="SKP1/BTB/POZ_sf"/>
</dbReference>
<sequence>MYTTCNNKVMKSGIMFSFIIVVLNLIVYSNQTPRLRALVDPKVQLKTQISKMEAKCMIGMKGLKCNGVRVNPLSRNVMEDLPIVAGVGYSRIDHTIKPQIVKSPQAKKVTQTVTKFLNVMDSAERFFDYVYPGDGVPIYNGLYSHNSGAAEIFTNYFKGNMMVMDAQQQYVTHAVSVDKVEVTEDFQRILDILPSTLDRDLYNLVISSFGDSILYQVEYGGVVDLTVSVRSCFNDANMKNYLDLELQMAAGDAPNTLPSGYIRYHKVSQLDIVGGNPELSDIKQRVNTFSLNPVPVKFLSVPIWRAFPNGPKQENMKKVYQEYLDAKVKEILNIRSSLYSHIQSEQAQTLPFYVYHYARNGKIGQLGEKIELSGASSGFATEFIKMFNQPQMKNYAFKPYIHRQEDGSFYFDFIKGTCNSISVTNCAFPDLSTTFLRSASEEVERDEEFVEVTSNLAENTIIEESTSFVQNDEWIVNDLIEEEALLQLIEFFYSGEISFTTEQAINLLLISQKYMVKGGLIESIQIDIETNIKPSNCFTVFKLILSLNVQDSFIDRMLQTCVLEMSKNFEAILSTNQEELLNFSPTTLITFLKAATKIKYGLRCDGKKLLRFIIDWLMRDIEMRKEYMQEIKAIECQITYQYKY</sequence>
<dbReference type="RefSeq" id="XP_002683629.1">
    <property type="nucleotide sequence ID" value="XM_002683583.1"/>
</dbReference>
<dbReference type="InParanoid" id="D2UX93"/>
<organism evidence="4">
    <name type="scientific">Naegleria gruberi</name>
    <name type="common">Amoeba</name>
    <dbReference type="NCBI Taxonomy" id="5762"/>
    <lineage>
        <taxon>Eukaryota</taxon>
        <taxon>Discoba</taxon>
        <taxon>Heterolobosea</taxon>
        <taxon>Tetramitia</taxon>
        <taxon>Eutetramitia</taxon>
        <taxon>Vahlkampfiidae</taxon>
        <taxon>Naegleria</taxon>
    </lineage>
</organism>
<dbReference type="Proteomes" id="UP000006671">
    <property type="component" value="Unassembled WGS sequence"/>
</dbReference>